<protein>
    <submittedName>
        <fullName evidence="1">Uncharacterized protein</fullName>
    </submittedName>
</protein>
<dbReference type="AlphaFoldDB" id="A0A0A9BN36"/>
<dbReference type="EMBL" id="GBRH01237228">
    <property type="protein sequence ID" value="JAD60667.1"/>
    <property type="molecule type" value="Transcribed_RNA"/>
</dbReference>
<reference evidence="1" key="2">
    <citation type="journal article" date="2015" name="Data Brief">
        <title>Shoot transcriptome of the giant reed, Arundo donax.</title>
        <authorList>
            <person name="Barrero R.A."/>
            <person name="Guerrero F.D."/>
            <person name="Moolhuijzen P."/>
            <person name="Goolsby J.A."/>
            <person name="Tidwell J."/>
            <person name="Bellgard S.E."/>
            <person name="Bellgard M.I."/>
        </authorList>
    </citation>
    <scope>NUCLEOTIDE SEQUENCE</scope>
    <source>
        <tissue evidence="1">Shoot tissue taken approximately 20 cm above the soil surface</tissue>
    </source>
</reference>
<proteinExistence type="predicted"/>
<sequence length="38" mass="4754">MATLRYIWRWTTSHWQILLIQRMEDCHQLWGYGTRSES</sequence>
<reference evidence="1" key="1">
    <citation type="submission" date="2014-09" db="EMBL/GenBank/DDBJ databases">
        <authorList>
            <person name="Magalhaes I.L.F."/>
            <person name="Oliveira U."/>
            <person name="Santos F.R."/>
            <person name="Vidigal T.H.D.A."/>
            <person name="Brescovit A.D."/>
            <person name="Santos A.J."/>
        </authorList>
    </citation>
    <scope>NUCLEOTIDE SEQUENCE</scope>
    <source>
        <tissue evidence="1">Shoot tissue taken approximately 20 cm above the soil surface</tissue>
    </source>
</reference>
<evidence type="ECO:0000313" key="1">
    <source>
        <dbReference type="EMBL" id="JAD60667.1"/>
    </source>
</evidence>
<accession>A0A0A9BN36</accession>
<name>A0A0A9BN36_ARUDO</name>
<organism evidence="1">
    <name type="scientific">Arundo donax</name>
    <name type="common">Giant reed</name>
    <name type="synonym">Donax arundinaceus</name>
    <dbReference type="NCBI Taxonomy" id="35708"/>
    <lineage>
        <taxon>Eukaryota</taxon>
        <taxon>Viridiplantae</taxon>
        <taxon>Streptophyta</taxon>
        <taxon>Embryophyta</taxon>
        <taxon>Tracheophyta</taxon>
        <taxon>Spermatophyta</taxon>
        <taxon>Magnoliopsida</taxon>
        <taxon>Liliopsida</taxon>
        <taxon>Poales</taxon>
        <taxon>Poaceae</taxon>
        <taxon>PACMAD clade</taxon>
        <taxon>Arundinoideae</taxon>
        <taxon>Arundineae</taxon>
        <taxon>Arundo</taxon>
    </lineage>
</organism>